<evidence type="ECO:0000256" key="5">
    <source>
        <dbReference type="ARBA" id="ARBA00023186"/>
    </source>
</evidence>
<dbReference type="PANTHER" id="PTHR24078:SF553">
    <property type="entry name" value="DNAJ HOMOLOG SUBFAMILY B MEMBER 5"/>
    <property type="match status" value="1"/>
</dbReference>
<dbReference type="PANTHER" id="PTHR24078">
    <property type="entry name" value="DNAJ HOMOLOG SUBFAMILY C MEMBER"/>
    <property type="match status" value="1"/>
</dbReference>
<dbReference type="EMBL" id="MN740007">
    <property type="protein sequence ID" value="QHT83323.1"/>
    <property type="molecule type" value="Genomic_DNA"/>
</dbReference>
<keyword evidence="1" id="KW-0479">Metal-binding</keyword>
<dbReference type="GO" id="GO:0051087">
    <property type="term" value="F:protein-folding chaperone binding"/>
    <property type="evidence" value="ECO:0007669"/>
    <property type="project" value="TreeGrafter"/>
</dbReference>
<dbReference type="Gene3D" id="2.60.260.20">
    <property type="entry name" value="Urease metallochaperone UreE, N-terminal domain"/>
    <property type="match status" value="1"/>
</dbReference>
<organism evidence="7">
    <name type="scientific">viral metagenome</name>
    <dbReference type="NCBI Taxonomy" id="1070528"/>
    <lineage>
        <taxon>unclassified sequences</taxon>
        <taxon>metagenomes</taxon>
        <taxon>organismal metagenomes</taxon>
    </lineage>
</organism>
<dbReference type="SMART" id="SM00271">
    <property type="entry name" value="DnaJ"/>
    <property type="match status" value="1"/>
</dbReference>
<dbReference type="GO" id="GO:0005829">
    <property type="term" value="C:cytosol"/>
    <property type="evidence" value="ECO:0007669"/>
    <property type="project" value="TreeGrafter"/>
</dbReference>
<keyword evidence="3" id="KW-0863">Zinc-finger</keyword>
<protein>
    <recommendedName>
        <fullName evidence="6">J domain-containing protein</fullName>
    </recommendedName>
</protein>
<dbReference type="GO" id="GO:0006457">
    <property type="term" value="P:protein folding"/>
    <property type="evidence" value="ECO:0007669"/>
    <property type="project" value="InterPro"/>
</dbReference>
<dbReference type="GO" id="GO:0051082">
    <property type="term" value="F:unfolded protein binding"/>
    <property type="evidence" value="ECO:0007669"/>
    <property type="project" value="InterPro"/>
</dbReference>
<dbReference type="InterPro" id="IPR036869">
    <property type="entry name" value="J_dom_sf"/>
</dbReference>
<feature type="domain" description="J" evidence="6">
    <location>
        <begin position="2"/>
        <end position="65"/>
    </location>
</feature>
<dbReference type="Gene3D" id="1.10.287.110">
    <property type="entry name" value="DnaJ domain"/>
    <property type="match status" value="1"/>
</dbReference>
<evidence type="ECO:0000256" key="4">
    <source>
        <dbReference type="ARBA" id="ARBA00022833"/>
    </source>
</evidence>
<accession>A0A6C0HTU6</accession>
<evidence type="ECO:0000259" key="6">
    <source>
        <dbReference type="PROSITE" id="PS50076"/>
    </source>
</evidence>
<reference evidence="7" key="1">
    <citation type="journal article" date="2020" name="Nature">
        <title>Giant virus diversity and host interactions through global metagenomics.</title>
        <authorList>
            <person name="Schulz F."/>
            <person name="Roux S."/>
            <person name="Paez-Espino D."/>
            <person name="Jungbluth S."/>
            <person name="Walsh D.A."/>
            <person name="Denef V.J."/>
            <person name="McMahon K.D."/>
            <person name="Konstantinidis K.T."/>
            <person name="Eloe-Fadrosh E.A."/>
            <person name="Kyrpides N.C."/>
            <person name="Woyke T."/>
        </authorList>
    </citation>
    <scope>NUCLEOTIDE SEQUENCE</scope>
    <source>
        <strain evidence="7">GVMAG-M-3300023184-167</strain>
    </source>
</reference>
<proteinExistence type="predicted"/>
<dbReference type="Pfam" id="PF00226">
    <property type="entry name" value="DnaJ"/>
    <property type="match status" value="1"/>
</dbReference>
<dbReference type="SUPFAM" id="SSF46565">
    <property type="entry name" value="Chaperone J-domain"/>
    <property type="match status" value="1"/>
</dbReference>
<keyword evidence="4" id="KW-0862">Zinc</keyword>
<dbReference type="Pfam" id="PF01556">
    <property type="entry name" value="DnaJ_C"/>
    <property type="match status" value="1"/>
</dbReference>
<name>A0A6C0HTU6_9ZZZZ</name>
<dbReference type="PROSITE" id="PS50076">
    <property type="entry name" value="DNAJ_2"/>
    <property type="match status" value="1"/>
</dbReference>
<dbReference type="AlphaFoldDB" id="A0A6C0HTU6"/>
<dbReference type="CDD" id="cd10747">
    <property type="entry name" value="DnaJ_C"/>
    <property type="match status" value="1"/>
</dbReference>
<dbReference type="InterPro" id="IPR001623">
    <property type="entry name" value="DnaJ_domain"/>
</dbReference>
<keyword evidence="2" id="KW-0677">Repeat</keyword>
<evidence type="ECO:0000256" key="3">
    <source>
        <dbReference type="ARBA" id="ARBA00022771"/>
    </source>
</evidence>
<dbReference type="SUPFAM" id="SSF49493">
    <property type="entry name" value="HSP40/DnaJ peptide-binding domain"/>
    <property type="match status" value="2"/>
</dbReference>
<dbReference type="PRINTS" id="PR00625">
    <property type="entry name" value="JDOMAIN"/>
</dbReference>
<keyword evidence="5" id="KW-0143">Chaperone</keyword>
<evidence type="ECO:0000256" key="2">
    <source>
        <dbReference type="ARBA" id="ARBA00022737"/>
    </source>
</evidence>
<dbReference type="GO" id="GO:0008270">
    <property type="term" value="F:zinc ion binding"/>
    <property type="evidence" value="ECO:0007669"/>
    <property type="project" value="UniProtKB-KW"/>
</dbReference>
<dbReference type="InterPro" id="IPR008971">
    <property type="entry name" value="HSP40/DnaJ_pept-bd"/>
</dbReference>
<evidence type="ECO:0000256" key="1">
    <source>
        <dbReference type="ARBA" id="ARBA00022723"/>
    </source>
</evidence>
<dbReference type="InterPro" id="IPR002939">
    <property type="entry name" value="DnaJ_C"/>
</dbReference>
<dbReference type="FunFam" id="2.60.260.20:FF:000003">
    <property type="entry name" value="DnaJ subfamily A member 2"/>
    <property type="match status" value="1"/>
</dbReference>
<evidence type="ECO:0000313" key="7">
    <source>
        <dbReference type="EMBL" id="QHT83323.1"/>
    </source>
</evidence>
<dbReference type="InterPro" id="IPR051339">
    <property type="entry name" value="DnaJ_subfamily_B"/>
</dbReference>
<dbReference type="CDD" id="cd06257">
    <property type="entry name" value="DnaJ"/>
    <property type="match status" value="1"/>
</dbReference>
<sequence length="285" mass="32821">MDYYKILEVDNNATQEEIKKSYRKLSLKYHPDRSGNNDNKKIQEINEAYEILGDEAKRQGYDFELKFPLMGGMGGMGGMPFPMENLFEQIFFGNSESPNIRVFQGFPTLDKPTPIIKTFEINMDVVLTGGNVPIEIERWIFQNGEKQFEKETIYLDIPKGIDDNELLILRDKGNIKDKNIGDIKIFIKVNNNTKFQRNGLDLFYEKTISLKDALCGFSFDLKYINGKKYTINNQKGNIIPPNFKKIIPNMGIERNGYVGNLIISFSVHFPENLSTEIIDKIKDCL</sequence>